<dbReference type="AlphaFoldDB" id="A0A9P1EFW0"/>
<dbReference type="EMBL" id="CAMAPE010000038">
    <property type="protein sequence ID" value="CAH9102102.1"/>
    <property type="molecule type" value="Genomic_DNA"/>
</dbReference>
<evidence type="ECO:0000313" key="2">
    <source>
        <dbReference type="EMBL" id="CAH9102102.1"/>
    </source>
</evidence>
<name>A0A9P1EFW0_CUSEU</name>
<feature type="region of interest" description="Disordered" evidence="1">
    <location>
        <begin position="34"/>
        <end position="60"/>
    </location>
</feature>
<sequence length="111" mass="12443">MPPSTRSGHWPVLNGGRCYQEQTLSSKSYRHMSGFMKGSSAIGGHRSRSKPSRNQPGKASTFLHRRYSEDPTKFLPLVNLPLEHNLAFLLPNLVIVHAPPTRNHPGRPVHQ</sequence>
<comment type="caution">
    <text evidence="2">The sequence shown here is derived from an EMBL/GenBank/DDBJ whole genome shotgun (WGS) entry which is preliminary data.</text>
</comment>
<evidence type="ECO:0000313" key="3">
    <source>
        <dbReference type="Proteomes" id="UP001152484"/>
    </source>
</evidence>
<organism evidence="2 3">
    <name type="scientific">Cuscuta europaea</name>
    <name type="common">European dodder</name>
    <dbReference type="NCBI Taxonomy" id="41803"/>
    <lineage>
        <taxon>Eukaryota</taxon>
        <taxon>Viridiplantae</taxon>
        <taxon>Streptophyta</taxon>
        <taxon>Embryophyta</taxon>
        <taxon>Tracheophyta</taxon>
        <taxon>Spermatophyta</taxon>
        <taxon>Magnoliopsida</taxon>
        <taxon>eudicotyledons</taxon>
        <taxon>Gunneridae</taxon>
        <taxon>Pentapetalae</taxon>
        <taxon>asterids</taxon>
        <taxon>lamiids</taxon>
        <taxon>Solanales</taxon>
        <taxon>Convolvulaceae</taxon>
        <taxon>Cuscuteae</taxon>
        <taxon>Cuscuta</taxon>
        <taxon>Cuscuta subgen. Cuscuta</taxon>
    </lineage>
</organism>
<dbReference type="Proteomes" id="UP001152484">
    <property type="component" value="Unassembled WGS sequence"/>
</dbReference>
<gene>
    <name evidence="2" type="ORF">CEURO_LOCUS15691</name>
</gene>
<accession>A0A9P1EFW0</accession>
<keyword evidence="3" id="KW-1185">Reference proteome</keyword>
<proteinExistence type="predicted"/>
<reference evidence="2" key="1">
    <citation type="submission" date="2022-07" db="EMBL/GenBank/DDBJ databases">
        <authorList>
            <person name="Macas J."/>
            <person name="Novak P."/>
            <person name="Neumann P."/>
        </authorList>
    </citation>
    <scope>NUCLEOTIDE SEQUENCE</scope>
</reference>
<protein>
    <submittedName>
        <fullName evidence="2">Uncharacterized protein</fullName>
    </submittedName>
</protein>
<evidence type="ECO:0000256" key="1">
    <source>
        <dbReference type="SAM" id="MobiDB-lite"/>
    </source>
</evidence>